<accession>A0A2S3ZYD2</accession>
<dbReference type="Pfam" id="PF00082">
    <property type="entry name" value="Peptidase_S8"/>
    <property type="match status" value="1"/>
</dbReference>
<keyword evidence="4 6" id="KW-0720">Serine protease</keyword>
<dbReference type="CDD" id="cd02120">
    <property type="entry name" value="PA_subtilisin_like"/>
    <property type="match status" value="1"/>
</dbReference>
<dbReference type="Pfam" id="PF17766">
    <property type="entry name" value="fn3_6"/>
    <property type="match status" value="1"/>
</dbReference>
<dbReference type="InterPro" id="IPR023828">
    <property type="entry name" value="Peptidase_S8_Ser-AS"/>
</dbReference>
<feature type="chain" id="PRO_5015546474" evidence="8">
    <location>
        <begin position="39"/>
        <end position="1060"/>
    </location>
</feature>
<dbReference type="Gene3D" id="3.50.30.30">
    <property type="match status" value="1"/>
</dbReference>
<comment type="similarity">
    <text evidence="1 6">Belongs to the peptidase S8 family.</text>
</comment>
<proteinExistence type="inferred from homology"/>
<evidence type="ECO:0000259" key="9">
    <source>
        <dbReference type="Pfam" id="PF00082"/>
    </source>
</evidence>
<evidence type="ECO:0000256" key="7">
    <source>
        <dbReference type="SAM" id="MobiDB-lite"/>
    </source>
</evidence>
<keyword evidence="8" id="KW-0732">Signal</keyword>
<evidence type="ECO:0000256" key="8">
    <source>
        <dbReference type="SAM" id="SignalP"/>
    </source>
</evidence>
<dbReference type="Pfam" id="PF05922">
    <property type="entry name" value="Inhibitor_I9"/>
    <property type="match status" value="1"/>
</dbReference>
<evidence type="ECO:0000256" key="5">
    <source>
        <dbReference type="PIRSR" id="PIRSR615500-1"/>
    </source>
</evidence>
<feature type="signal peptide" evidence="8">
    <location>
        <begin position="1"/>
        <end position="38"/>
    </location>
</feature>
<evidence type="ECO:0000313" key="14">
    <source>
        <dbReference type="Proteomes" id="UP000237061"/>
    </source>
</evidence>
<evidence type="ECO:0000313" key="13">
    <source>
        <dbReference type="EMBL" id="POH74104.1"/>
    </source>
</evidence>
<feature type="active site" description="Charge relay system" evidence="5 6">
    <location>
        <position position="300"/>
    </location>
</feature>
<feature type="region of interest" description="Disordered" evidence="7">
    <location>
        <begin position="1024"/>
        <end position="1060"/>
    </location>
</feature>
<feature type="domain" description="Peptidase S8/S53" evidence="9">
    <location>
        <begin position="190"/>
        <end position="668"/>
    </location>
</feature>
<dbReference type="InterPro" id="IPR003137">
    <property type="entry name" value="PA_domain"/>
</dbReference>
<evidence type="ECO:0000256" key="3">
    <source>
        <dbReference type="ARBA" id="ARBA00022801"/>
    </source>
</evidence>
<dbReference type="AlphaFoldDB" id="A0A2S3ZYD2"/>
<dbReference type="InterPro" id="IPR000209">
    <property type="entry name" value="Peptidase_S8/S53_dom"/>
</dbReference>
<comment type="caution">
    <text evidence="13">The sequence shown here is derived from an EMBL/GenBank/DDBJ whole genome shotgun (WGS) entry which is preliminary data.</text>
</comment>
<evidence type="ECO:0000259" key="10">
    <source>
        <dbReference type="Pfam" id="PF02225"/>
    </source>
</evidence>
<dbReference type="Pfam" id="PF02225">
    <property type="entry name" value="PA"/>
    <property type="match status" value="1"/>
</dbReference>
<feature type="domain" description="Subtilisin-like protease fibronectin type-III" evidence="12">
    <location>
        <begin position="723"/>
        <end position="815"/>
    </location>
</feature>
<keyword evidence="14" id="KW-1185">Reference proteome</keyword>
<keyword evidence="2 6" id="KW-0645">Protease</keyword>
<dbReference type="InterPro" id="IPR015500">
    <property type="entry name" value="Peptidase_S8_subtilisin-rel"/>
</dbReference>
<name>A0A2S3ZYD2_ARTGL</name>
<evidence type="ECO:0000259" key="11">
    <source>
        <dbReference type="Pfam" id="PF05922"/>
    </source>
</evidence>
<feature type="compositionally biased region" description="Basic and acidic residues" evidence="7">
    <location>
        <begin position="1032"/>
        <end position="1046"/>
    </location>
</feature>
<sequence length="1060" mass="106695">MKRTGRTLFRSPGLRKAVALCAAVPLLLATVGALPASANPSQPALPGISQTDVAPLSYPGGRYIVVLAEQPIAMYDGGTAGLAATKPAAGQKLDATRSEVKKYKAHLEDKQAAVAKSENVKVKRAFTAALNGFSADLSADQALALAKDPNVLIVAPDTENAPDYSSTDFLGLSGNKGSWNTNFGGQDKAGKGVVVGIIDTGYTPSSPFFAGEEVLPLAGNPEVGVPYRTDDGKIAMLKANGDTFSGECQKGVDTGADFDGTACNSKVLSAHYFADDFLNSVPAGDRAPNEVLSPVDVSSHGTHTGSTAAGNANVAAKIGDRSMGITSGVAPAAKLSVYKICWEDTDPDTGGCYSSAAVAAINQAILDGVDVLNYSISGSTSSTTDPVSLAFLSATSAGIFVAASAGNSGPTAGTVNHGAPWLTTVAATSFSSELQGTAEFSDGTKFRGASMMDQKVPASHVILATTAAAAGAANPALCGPNTLDAAKVAGKIVVCDRGVIDRTAKSAEVKRAGGVGMILTNVSASSEDVDLHAVPTVHVNPPATQLIKDKVAANPEILVSLVDTDTTGLPVAPQPQVAGFSSRGPLGATNSDLLKPDVAAPGVAVLAGVSPIATGGDQFGMMSGTSMAAPHVAGFGALVMAKNPTWSPATVKSAMMTTATNVVNEDGSKNSDLFATGAGQTSVVKALTPGLVYDAGDTDYLKFIQGTGMDLGMPGLGSTAPRDMNVASFAVGSLAGKVTVTRTVTALTPGMYRATANVPGINVKVTPSVLNFSQAGEQRTFKVTFENAGATLGAFAMGSLSWQGAGAAVTSPVAVRPLAALVAPEISFSTNKGTGSGKIPVVSGSNAPVALTLNGLSKADSSAIALVPGPLAVATNASNFLKEVVVPAGTELAKFQVISADPGADYDMIVFNPQGQYSDVRTASSSETLSLTNPAPGTYTVLANLYSSTGGGAVKATVDAAILGANAGNASVAPNPLNLANGKSGNVTLSWSGLAPGNYLGRVAFGSAGTATFVSVIVTPGGTAVVPNENGNGKDKDNPKKGKKQELAFPTEPAPRDLKL</sequence>
<dbReference type="InterPro" id="IPR036852">
    <property type="entry name" value="Peptidase_S8/S53_dom_sf"/>
</dbReference>
<dbReference type="InterPro" id="IPR041469">
    <property type="entry name" value="Subtilisin-like_FN3"/>
</dbReference>
<dbReference type="Gene3D" id="2.60.120.380">
    <property type="match status" value="1"/>
</dbReference>
<dbReference type="GO" id="GO:0006508">
    <property type="term" value="P:proteolysis"/>
    <property type="evidence" value="ECO:0007669"/>
    <property type="project" value="UniProtKB-KW"/>
</dbReference>
<dbReference type="Gene3D" id="2.60.40.2310">
    <property type="match status" value="1"/>
</dbReference>
<dbReference type="PANTHER" id="PTHR10795">
    <property type="entry name" value="PROPROTEIN CONVERTASE SUBTILISIN/KEXIN"/>
    <property type="match status" value="1"/>
</dbReference>
<dbReference type="SUPFAM" id="SSF52743">
    <property type="entry name" value="Subtilisin-like"/>
    <property type="match status" value="1"/>
</dbReference>
<dbReference type="Proteomes" id="UP000237061">
    <property type="component" value="Unassembled WGS sequence"/>
</dbReference>
<organism evidence="13 14">
    <name type="scientific">Arthrobacter glacialis</name>
    <dbReference type="NCBI Taxonomy" id="1664"/>
    <lineage>
        <taxon>Bacteria</taxon>
        <taxon>Bacillati</taxon>
        <taxon>Actinomycetota</taxon>
        <taxon>Actinomycetes</taxon>
        <taxon>Micrococcales</taxon>
        <taxon>Micrococcaceae</taxon>
        <taxon>Arthrobacter</taxon>
    </lineage>
</organism>
<dbReference type="Gene3D" id="3.30.70.80">
    <property type="entry name" value="Peptidase S8 propeptide/proteinase inhibitor I9"/>
    <property type="match status" value="1"/>
</dbReference>
<dbReference type="PRINTS" id="PR00723">
    <property type="entry name" value="SUBTILISIN"/>
</dbReference>
<gene>
    <name evidence="13" type="ORF">CVS27_05905</name>
</gene>
<dbReference type="InterPro" id="IPR010259">
    <property type="entry name" value="S8pro/Inhibitor_I9"/>
</dbReference>
<feature type="active site" description="Charge relay system" evidence="5 6">
    <location>
        <position position="199"/>
    </location>
</feature>
<feature type="domain" description="PA" evidence="10">
    <location>
        <begin position="474"/>
        <end position="540"/>
    </location>
</feature>
<dbReference type="GO" id="GO:0004252">
    <property type="term" value="F:serine-type endopeptidase activity"/>
    <property type="evidence" value="ECO:0007669"/>
    <property type="project" value="UniProtKB-UniRule"/>
</dbReference>
<dbReference type="Gene3D" id="3.40.50.200">
    <property type="entry name" value="Peptidase S8/S53 domain"/>
    <property type="match status" value="1"/>
</dbReference>
<evidence type="ECO:0000256" key="1">
    <source>
        <dbReference type="ARBA" id="ARBA00011073"/>
    </source>
</evidence>
<dbReference type="SUPFAM" id="SSF54897">
    <property type="entry name" value="Protease propeptides/inhibitors"/>
    <property type="match status" value="1"/>
</dbReference>
<dbReference type="InterPro" id="IPR045051">
    <property type="entry name" value="SBT"/>
</dbReference>
<reference evidence="13 14" key="1">
    <citation type="submission" date="2018-01" db="EMBL/GenBank/DDBJ databases">
        <title>Arthrobacter sp. nov., from glaciers in China.</title>
        <authorList>
            <person name="Liu Q."/>
            <person name="Xin Y.-H."/>
        </authorList>
    </citation>
    <scope>NUCLEOTIDE SEQUENCE [LARGE SCALE GENOMIC DNA]</scope>
    <source>
        <strain evidence="13 14">HLT2-12-2</strain>
    </source>
</reference>
<dbReference type="PROSITE" id="PS00138">
    <property type="entry name" value="SUBTILASE_SER"/>
    <property type="match status" value="1"/>
</dbReference>
<feature type="domain" description="Inhibitor I9" evidence="11">
    <location>
        <begin position="62"/>
        <end position="158"/>
    </location>
</feature>
<evidence type="ECO:0000256" key="2">
    <source>
        <dbReference type="ARBA" id="ARBA00022670"/>
    </source>
</evidence>
<evidence type="ECO:0000256" key="4">
    <source>
        <dbReference type="ARBA" id="ARBA00022825"/>
    </source>
</evidence>
<dbReference type="PROSITE" id="PS51892">
    <property type="entry name" value="SUBTILASE"/>
    <property type="match status" value="1"/>
</dbReference>
<feature type="active site" description="Charge relay system" evidence="5 6">
    <location>
        <position position="626"/>
    </location>
</feature>
<dbReference type="InterPro" id="IPR037045">
    <property type="entry name" value="S8pro/Inhibitor_I9_sf"/>
</dbReference>
<dbReference type="EMBL" id="PPXC01000004">
    <property type="protein sequence ID" value="POH74104.1"/>
    <property type="molecule type" value="Genomic_DNA"/>
</dbReference>
<protein>
    <submittedName>
        <fullName evidence="13">Protease</fullName>
    </submittedName>
</protein>
<evidence type="ECO:0000256" key="6">
    <source>
        <dbReference type="PROSITE-ProRule" id="PRU01240"/>
    </source>
</evidence>
<evidence type="ECO:0000259" key="12">
    <source>
        <dbReference type="Pfam" id="PF17766"/>
    </source>
</evidence>
<keyword evidence="3 6" id="KW-0378">Hydrolase</keyword>